<dbReference type="Gene3D" id="3.30.450.40">
    <property type="match status" value="1"/>
</dbReference>
<dbReference type="AlphaFoldDB" id="A0A317FNN1"/>
<organism evidence="4 5">
    <name type="scientific">Falsiroseomonas bella</name>
    <dbReference type="NCBI Taxonomy" id="2184016"/>
    <lineage>
        <taxon>Bacteria</taxon>
        <taxon>Pseudomonadati</taxon>
        <taxon>Pseudomonadota</taxon>
        <taxon>Alphaproteobacteria</taxon>
        <taxon>Acetobacterales</taxon>
        <taxon>Roseomonadaceae</taxon>
        <taxon>Falsiroseomonas</taxon>
    </lineage>
</organism>
<dbReference type="NCBIfam" id="TIGR00254">
    <property type="entry name" value="GGDEF"/>
    <property type="match status" value="1"/>
</dbReference>
<dbReference type="GO" id="GO:0043709">
    <property type="term" value="P:cell adhesion involved in single-species biofilm formation"/>
    <property type="evidence" value="ECO:0007669"/>
    <property type="project" value="TreeGrafter"/>
</dbReference>
<dbReference type="Proteomes" id="UP000245765">
    <property type="component" value="Unassembled WGS sequence"/>
</dbReference>
<evidence type="ECO:0000256" key="2">
    <source>
        <dbReference type="ARBA" id="ARBA00034247"/>
    </source>
</evidence>
<dbReference type="CDD" id="cd01949">
    <property type="entry name" value="GGDEF"/>
    <property type="match status" value="1"/>
</dbReference>
<gene>
    <name evidence="4" type="ORF">DFH01_07515</name>
</gene>
<dbReference type="InterPro" id="IPR029016">
    <property type="entry name" value="GAF-like_dom_sf"/>
</dbReference>
<comment type="caution">
    <text evidence="4">The sequence shown here is derived from an EMBL/GenBank/DDBJ whole genome shotgun (WGS) entry which is preliminary data.</text>
</comment>
<dbReference type="PROSITE" id="PS50887">
    <property type="entry name" value="GGDEF"/>
    <property type="match status" value="1"/>
</dbReference>
<dbReference type="InterPro" id="IPR050469">
    <property type="entry name" value="Diguanylate_Cyclase"/>
</dbReference>
<dbReference type="InterPro" id="IPR043128">
    <property type="entry name" value="Rev_trsase/Diguanyl_cyclase"/>
</dbReference>
<dbReference type="SMART" id="SM00065">
    <property type="entry name" value="GAF"/>
    <property type="match status" value="1"/>
</dbReference>
<dbReference type="Pfam" id="PF13185">
    <property type="entry name" value="GAF_2"/>
    <property type="match status" value="1"/>
</dbReference>
<dbReference type="EMBL" id="QGNA01000001">
    <property type="protein sequence ID" value="PWS39078.1"/>
    <property type="molecule type" value="Genomic_DNA"/>
</dbReference>
<dbReference type="RefSeq" id="WP_109869699.1">
    <property type="nucleotide sequence ID" value="NZ_QGNA01000001.1"/>
</dbReference>
<sequence>MTIRLIRRRSRAILLAGGLFLVTALGAGAALQSHRHLKHKQDRIVTLHRKVADAQRLLLLVAESQAVIRHWMISGRMEDRDASLRAGDALATQGRELAARLAGPLAARGLPPVGEMLEHVLRVRDQAHAMIESGALDATRQAVVQGGGLSAVAQLREVLGSFRSNIEEELGALDAELREGQAAGLLLVGASSLLMLAMLLGAVGQLARRRAAAERARAAMDARGREVAALFRMGELLQSSHAPEDIRRVVSHTAAELLPDLSGAFYIFNNSRDRLDMLGLWGARGLPPDLPEHFAPDECWALKRGRPHGPATGENLRCDHLGEAETCLLCVPMQARGEVYGVLSFFHPERRTMSTTEIELAQALADGVSLALANLALREQLRSQALRDELTGLHNRRFLDETLPRLVAHAERRSASLAVLMLDLDHFKQVNDRYGHAAGDAVLREVGRLLQARLRRMDLACRYGGEELIVLMPDCNAAEALVRARELCDQVRGLHGGASGALPQVTVSIGVAAWPEHGEQVGKVIEAADAALYAAKRAGRDRALPAEALADPLPLPG</sequence>
<evidence type="ECO:0000313" key="5">
    <source>
        <dbReference type="Proteomes" id="UP000245765"/>
    </source>
</evidence>
<evidence type="ECO:0000256" key="1">
    <source>
        <dbReference type="ARBA" id="ARBA00012528"/>
    </source>
</evidence>
<dbReference type="Pfam" id="PF00990">
    <property type="entry name" value="GGDEF"/>
    <property type="match status" value="1"/>
</dbReference>
<proteinExistence type="predicted"/>
<dbReference type="FunFam" id="3.30.70.270:FF:000001">
    <property type="entry name" value="Diguanylate cyclase domain protein"/>
    <property type="match status" value="1"/>
</dbReference>
<dbReference type="OrthoDB" id="9812260at2"/>
<dbReference type="GO" id="GO:1902201">
    <property type="term" value="P:negative regulation of bacterial-type flagellum-dependent cell motility"/>
    <property type="evidence" value="ECO:0007669"/>
    <property type="project" value="TreeGrafter"/>
</dbReference>
<dbReference type="SUPFAM" id="SSF55781">
    <property type="entry name" value="GAF domain-like"/>
    <property type="match status" value="1"/>
</dbReference>
<comment type="catalytic activity">
    <reaction evidence="2">
        <text>2 GTP = 3',3'-c-di-GMP + 2 diphosphate</text>
        <dbReference type="Rhea" id="RHEA:24898"/>
        <dbReference type="ChEBI" id="CHEBI:33019"/>
        <dbReference type="ChEBI" id="CHEBI:37565"/>
        <dbReference type="ChEBI" id="CHEBI:58805"/>
        <dbReference type="EC" id="2.7.7.65"/>
    </reaction>
</comment>
<name>A0A317FNN1_9PROT</name>
<dbReference type="SUPFAM" id="SSF55073">
    <property type="entry name" value="Nucleotide cyclase"/>
    <property type="match status" value="1"/>
</dbReference>
<protein>
    <recommendedName>
        <fullName evidence="1">diguanylate cyclase</fullName>
        <ecNumber evidence="1">2.7.7.65</ecNumber>
    </recommendedName>
</protein>
<dbReference type="EC" id="2.7.7.65" evidence="1"/>
<dbReference type="PANTHER" id="PTHR45138:SF9">
    <property type="entry name" value="DIGUANYLATE CYCLASE DGCM-RELATED"/>
    <property type="match status" value="1"/>
</dbReference>
<keyword evidence="5" id="KW-1185">Reference proteome</keyword>
<accession>A0A317FNN1</accession>
<dbReference type="GO" id="GO:0052621">
    <property type="term" value="F:diguanylate cyclase activity"/>
    <property type="evidence" value="ECO:0007669"/>
    <property type="project" value="UniProtKB-EC"/>
</dbReference>
<dbReference type="InterPro" id="IPR029787">
    <property type="entry name" value="Nucleotide_cyclase"/>
</dbReference>
<feature type="domain" description="GGDEF" evidence="3">
    <location>
        <begin position="415"/>
        <end position="548"/>
    </location>
</feature>
<dbReference type="InterPro" id="IPR003018">
    <property type="entry name" value="GAF"/>
</dbReference>
<dbReference type="GO" id="GO:0005886">
    <property type="term" value="C:plasma membrane"/>
    <property type="evidence" value="ECO:0007669"/>
    <property type="project" value="TreeGrafter"/>
</dbReference>
<dbReference type="InterPro" id="IPR000160">
    <property type="entry name" value="GGDEF_dom"/>
</dbReference>
<evidence type="ECO:0000313" key="4">
    <source>
        <dbReference type="EMBL" id="PWS39078.1"/>
    </source>
</evidence>
<evidence type="ECO:0000259" key="3">
    <source>
        <dbReference type="PROSITE" id="PS50887"/>
    </source>
</evidence>
<reference evidence="5" key="1">
    <citation type="submission" date="2018-05" db="EMBL/GenBank/DDBJ databases">
        <authorList>
            <person name="Du Z."/>
            <person name="Wang X."/>
        </authorList>
    </citation>
    <scope>NUCLEOTIDE SEQUENCE [LARGE SCALE GENOMIC DNA]</scope>
    <source>
        <strain evidence="5">CQN31</strain>
    </source>
</reference>
<dbReference type="PANTHER" id="PTHR45138">
    <property type="entry name" value="REGULATORY COMPONENTS OF SENSORY TRANSDUCTION SYSTEM"/>
    <property type="match status" value="1"/>
</dbReference>
<dbReference type="Gene3D" id="3.30.70.270">
    <property type="match status" value="1"/>
</dbReference>
<dbReference type="SMART" id="SM00267">
    <property type="entry name" value="GGDEF"/>
    <property type="match status" value="1"/>
</dbReference>